<comment type="similarity">
    <text evidence="2">Belongs to the acyl-CoA dehydrogenase family.</text>
</comment>
<dbReference type="InterPro" id="IPR037069">
    <property type="entry name" value="AcylCoA_DH/ox_N_sf"/>
</dbReference>
<dbReference type="InterPro" id="IPR036250">
    <property type="entry name" value="AcylCo_DH-like_C"/>
</dbReference>
<evidence type="ECO:0000256" key="2">
    <source>
        <dbReference type="ARBA" id="ARBA00009347"/>
    </source>
</evidence>
<feature type="domain" description="Acyl-CoA dehydrogenase/oxidase C-terminal" evidence="6">
    <location>
        <begin position="183"/>
        <end position="303"/>
    </location>
</feature>
<comment type="caution">
    <text evidence="8">The sequence shown here is derived from an EMBL/GenBank/DDBJ whole genome shotgun (WGS) entry which is preliminary data.</text>
</comment>
<dbReference type="InterPro" id="IPR013786">
    <property type="entry name" value="AcylCoA_DH/ox_N"/>
</dbReference>
<dbReference type="Pfam" id="PF02771">
    <property type="entry name" value="Acyl-CoA_dh_N"/>
    <property type="match status" value="1"/>
</dbReference>
<sequence>MFVEAVRKILQAEVTPAYVRSVEQSGQLGKPWDALEEAGFLDLLVPESEGGAGMELPDLYAICHLQGSLAAPMPLVDTVIARTSLGVAGRADMPRGPIALASTSACSKDGGLVCAHLPFGTVVKHVLVVTADTTLLLATEGASVTSAGIWSSQLASLAWPAGYADTALTTECPPKQLEAFAAASYAAMLCGAMEKVFQMTLQHCNDREQFGKSLGKFQAVQHQLAVMAEHIVAANLATQAAFGEGYAPLPVPAAIAKSRASEAALLVANTAHALHGAVGITAEYDLQLYTRRLHEWRMAHGSEAFWHRWLGTQVLASQGTFCDFVQAT</sequence>
<keyword evidence="4" id="KW-0274">FAD</keyword>
<evidence type="ECO:0000259" key="6">
    <source>
        <dbReference type="Pfam" id="PF00441"/>
    </source>
</evidence>
<evidence type="ECO:0000259" key="7">
    <source>
        <dbReference type="Pfam" id="PF02771"/>
    </source>
</evidence>
<dbReference type="GO" id="GO:0050660">
    <property type="term" value="F:flavin adenine dinucleotide binding"/>
    <property type="evidence" value="ECO:0007669"/>
    <property type="project" value="InterPro"/>
</dbReference>
<comment type="cofactor">
    <cofactor evidence="1">
        <name>FAD</name>
        <dbReference type="ChEBI" id="CHEBI:57692"/>
    </cofactor>
</comment>
<dbReference type="InterPro" id="IPR009075">
    <property type="entry name" value="AcylCo_DH/oxidase_C"/>
</dbReference>
<dbReference type="GO" id="GO:0003995">
    <property type="term" value="F:acyl-CoA dehydrogenase activity"/>
    <property type="evidence" value="ECO:0007669"/>
    <property type="project" value="TreeGrafter"/>
</dbReference>
<keyword evidence="5" id="KW-0560">Oxidoreductase</keyword>
<evidence type="ECO:0000256" key="5">
    <source>
        <dbReference type="ARBA" id="ARBA00023002"/>
    </source>
</evidence>
<dbReference type="Gene3D" id="1.10.540.10">
    <property type="entry name" value="Acyl-CoA dehydrogenase/oxidase, N-terminal domain"/>
    <property type="match status" value="1"/>
</dbReference>
<dbReference type="SUPFAM" id="SSF56645">
    <property type="entry name" value="Acyl-CoA dehydrogenase NM domain-like"/>
    <property type="match status" value="1"/>
</dbReference>
<dbReference type="PANTHER" id="PTHR43884">
    <property type="entry name" value="ACYL-COA DEHYDROGENASE"/>
    <property type="match status" value="1"/>
</dbReference>
<dbReference type="AlphaFoldDB" id="A0A502DXS7"/>
<dbReference type="Gene3D" id="1.20.140.10">
    <property type="entry name" value="Butyryl-CoA Dehydrogenase, subunit A, domain 3"/>
    <property type="match status" value="1"/>
</dbReference>
<evidence type="ECO:0000256" key="1">
    <source>
        <dbReference type="ARBA" id="ARBA00001974"/>
    </source>
</evidence>
<evidence type="ECO:0000313" key="8">
    <source>
        <dbReference type="EMBL" id="TPG29222.1"/>
    </source>
</evidence>
<dbReference type="Pfam" id="PF00441">
    <property type="entry name" value="Acyl-CoA_dh_1"/>
    <property type="match status" value="1"/>
</dbReference>
<feature type="domain" description="Acyl-CoA dehydrogenase/oxidase N-terminal" evidence="7">
    <location>
        <begin position="1"/>
        <end position="72"/>
    </location>
</feature>
<evidence type="ECO:0000256" key="3">
    <source>
        <dbReference type="ARBA" id="ARBA00022630"/>
    </source>
</evidence>
<keyword evidence="3" id="KW-0285">Flavoprotein</keyword>
<organism evidence="8 9">
    <name type="scientific">Variovorax guangxiensis</name>
    <dbReference type="NCBI Taxonomy" id="1775474"/>
    <lineage>
        <taxon>Bacteria</taxon>
        <taxon>Pseudomonadati</taxon>
        <taxon>Pseudomonadota</taxon>
        <taxon>Betaproteobacteria</taxon>
        <taxon>Burkholderiales</taxon>
        <taxon>Comamonadaceae</taxon>
        <taxon>Variovorax</taxon>
    </lineage>
</organism>
<evidence type="ECO:0000256" key="4">
    <source>
        <dbReference type="ARBA" id="ARBA00022827"/>
    </source>
</evidence>
<dbReference type="RefSeq" id="WP_140841536.1">
    <property type="nucleotide sequence ID" value="NZ_RCZI01000002.1"/>
</dbReference>
<dbReference type="InterPro" id="IPR009100">
    <property type="entry name" value="AcylCoA_DH/oxidase_NM_dom_sf"/>
</dbReference>
<gene>
    <name evidence="8" type="ORF">EAH82_10765</name>
</gene>
<dbReference type="OrthoDB" id="2450120at2"/>
<dbReference type="EMBL" id="RCZI01000002">
    <property type="protein sequence ID" value="TPG29222.1"/>
    <property type="molecule type" value="Genomic_DNA"/>
</dbReference>
<dbReference type="SUPFAM" id="SSF47203">
    <property type="entry name" value="Acyl-CoA dehydrogenase C-terminal domain-like"/>
    <property type="match status" value="1"/>
</dbReference>
<accession>A0A502DXS7</accession>
<reference evidence="8 9" key="1">
    <citation type="journal article" date="2019" name="Environ. Microbiol.">
        <title>Species interactions and distinct microbial communities in high Arctic permafrost affected cryosols are associated with the CH4 and CO2 gas fluxes.</title>
        <authorList>
            <person name="Altshuler I."/>
            <person name="Hamel J."/>
            <person name="Turney S."/>
            <person name="Magnuson E."/>
            <person name="Levesque R."/>
            <person name="Greer C."/>
            <person name="Whyte L.G."/>
        </authorList>
    </citation>
    <scope>NUCLEOTIDE SEQUENCE [LARGE SCALE GENOMIC DNA]</scope>
    <source>
        <strain evidence="8 9">S06.C</strain>
    </source>
</reference>
<proteinExistence type="inferred from homology"/>
<protein>
    <submittedName>
        <fullName evidence="8">Acyl-CoA dehydrogenase</fullName>
    </submittedName>
</protein>
<dbReference type="PANTHER" id="PTHR43884:SF20">
    <property type="entry name" value="ACYL-COA DEHYDROGENASE FADE28"/>
    <property type="match status" value="1"/>
</dbReference>
<name>A0A502DXS7_9BURK</name>
<dbReference type="Proteomes" id="UP000319212">
    <property type="component" value="Unassembled WGS sequence"/>
</dbReference>
<evidence type="ECO:0000313" key="9">
    <source>
        <dbReference type="Proteomes" id="UP000319212"/>
    </source>
</evidence>